<proteinExistence type="predicted"/>
<reference evidence="1 2" key="1">
    <citation type="submission" date="2018-09" db="EMBL/GenBank/DDBJ databases">
        <title>Draft genome sequence of Rhodopseudomonas palustris 2.1.18.</title>
        <authorList>
            <person name="Robertson S.L."/>
            <person name="Meyer T.E."/>
            <person name="Kyndt J.A."/>
        </authorList>
    </citation>
    <scope>NUCLEOTIDE SEQUENCE [LARGE SCALE GENOMIC DNA]</scope>
    <source>
        <strain evidence="1 2">2.1.18</strain>
    </source>
</reference>
<protein>
    <submittedName>
        <fullName evidence="1">Uncharacterized protein</fullName>
    </submittedName>
</protein>
<comment type="caution">
    <text evidence="1">The sequence shown here is derived from an EMBL/GenBank/DDBJ whole genome shotgun (WGS) entry which is preliminary data.</text>
</comment>
<gene>
    <name evidence="1" type="ORF">D4Q52_12690</name>
</gene>
<dbReference type="EMBL" id="QYYD01000011">
    <property type="protein sequence ID" value="RJF74344.1"/>
    <property type="molecule type" value="Genomic_DNA"/>
</dbReference>
<dbReference type="Proteomes" id="UP000285523">
    <property type="component" value="Unassembled WGS sequence"/>
</dbReference>
<name>A0A418VE28_RHOPL</name>
<dbReference type="AlphaFoldDB" id="A0A418VE28"/>
<accession>A0A418VE28</accession>
<evidence type="ECO:0000313" key="1">
    <source>
        <dbReference type="EMBL" id="RJF74344.1"/>
    </source>
</evidence>
<sequence length="79" mass="8727">MPGTRLGMTRGEGRARFERVFAARLRGVRRRRGVSKVGAAHSRRPMVRDGATRLLTMRLCGWSALRIGPYSMKSTAAPG</sequence>
<evidence type="ECO:0000313" key="2">
    <source>
        <dbReference type="Proteomes" id="UP000285523"/>
    </source>
</evidence>
<organism evidence="1 2">
    <name type="scientific">Rhodopseudomonas palustris</name>
    <dbReference type="NCBI Taxonomy" id="1076"/>
    <lineage>
        <taxon>Bacteria</taxon>
        <taxon>Pseudomonadati</taxon>
        <taxon>Pseudomonadota</taxon>
        <taxon>Alphaproteobacteria</taxon>
        <taxon>Hyphomicrobiales</taxon>
        <taxon>Nitrobacteraceae</taxon>
        <taxon>Rhodopseudomonas</taxon>
    </lineage>
</organism>